<evidence type="ECO:0000313" key="3">
    <source>
        <dbReference type="Proteomes" id="UP000682733"/>
    </source>
</evidence>
<protein>
    <submittedName>
        <fullName evidence="2">Uncharacterized protein</fullName>
    </submittedName>
</protein>
<dbReference type="SUPFAM" id="SSF56399">
    <property type="entry name" value="ADP-ribosylation"/>
    <property type="match status" value="1"/>
</dbReference>
<dbReference type="Proteomes" id="UP000677228">
    <property type="component" value="Unassembled WGS sequence"/>
</dbReference>
<organism evidence="2 3">
    <name type="scientific">Didymodactylos carnosus</name>
    <dbReference type="NCBI Taxonomy" id="1234261"/>
    <lineage>
        <taxon>Eukaryota</taxon>
        <taxon>Metazoa</taxon>
        <taxon>Spiralia</taxon>
        <taxon>Gnathifera</taxon>
        <taxon>Rotifera</taxon>
        <taxon>Eurotatoria</taxon>
        <taxon>Bdelloidea</taxon>
        <taxon>Philodinida</taxon>
        <taxon>Philodinidae</taxon>
        <taxon>Didymodactylos</taxon>
    </lineage>
</organism>
<dbReference type="EMBL" id="CAJNOK010017178">
    <property type="protein sequence ID" value="CAF1259054.1"/>
    <property type="molecule type" value="Genomic_DNA"/>
</dbReference>
<evidence type="ECO:0000313" key="2">
    <source>
        <dbReference type="EMBL" id="CAF4065875.1"/>
    </source>
</evidence>
<comment type="caution">
    <text evidence="2">The sequence shown here is derived from an EMBL/GenBank/DDBJ whole genome shotgun (WGS) entry which is preliminary data.</text>
</comment>
<proteinExistence type="predicted"/>
<accession>A0A8S2PUF6</accession>
<gene>
    <name evidence="1" type="ORF">OVA965_LOCUS26643</name>
    <name evidence="2" type="ORF">TMI583_LOCUS27384</name>
</gene>
<sequence>MNNNKLSEITSSNTKSHLLNDPYSNKINKEDFTLIWLDKTLDKDINDSRQISKLRQAVDDLKTYLPPEPKAKLDMIEILRKHYHDNETQLKIIDEFDKNEKDESAVTWYTKETCIYKIVNRIFRQGQIDEIYNYRTFIKDLAEQLNQLYTGQLTLYRDEWGLSEITVYRGAG</sequence>
<reference evidence="2" key="1">
    <citation type="submission" date="2021-02" db="EMBL/GenBank/DDBJ databases">
        <authorList>
            <person name="Nowell W R."/>
        </authorList>
    </citation>
    <scope>NUCLEOTIDE SEQUENCE</scope>
</reference>
<evidence type="ECO:0000313" key="1">
    <source>
        <dbReference type="EMBL" id="CAF1259054.1"/>
    </source>
</evidence>
<name>A0A8S2PUF6_9BILA</name>
<dbReference type="EMBL" id="CAJOBA010038732">
    <property type="protein sequence ID" value="CAF4065875.1"/>
    <property type="molecule type" value="Genomic_DNA"/>
</dbReference>
<feature type="non-terminal residue" evidence="2">
    <location>
        <position position="1"/>
    </location>
</feature>
<dbReference type="Proteomes" id="UP000682733">
    <property type="component" value="Unassembled WGS sequence"/>
</dbReference>
<dbReference type="AlphaFoldDB" id="A0A8S2PUF6"/>